<dbReference type="InterPro" id="IPR027417">
    <property type="entry name" value="P-loop_NTPase"/>
</dbReference>
<dbReference type="PANTHER" id="PTHR10285">
    <property type="entry name" value="URIDINE KINASE"/>
    <property type="match status" value="1"/>
</dbReference>
<dbReference type="Gene3D" id="3.40.50.300">
    <property type="entry name" value="P-loop containing nucleotide triphosphate hydrolases"/>
    <property type="match status" value="2"/>
</dbReference>
<evidence type="ECO:0000259" key="1">
    <source>
        <dbReference type="Pfam" id="PF00485"/>
    </source>
</evidence>
<gene>
    <name evidence="2" type="ORF">Airi01_062870</name>
</gene>
<sequence>MSSAQRLVAISGLPGSGKSVLAEALGRTLAVPVVGMDAYYRPAPPGGWVDFSDPANLDVDVVLEQIDRHRAAGTELVIAEGIFALTLDAVRSKADLKVWLEIPMDIGLARKMLRKLEAGADIAPSIRGYLERGRAGYLDHVLPGRDHADLCLEGTRTVDDLVTEMAGRVLR</sequence>
<reference evidence="2" key="1">
    <citation type="submission" date="2023-03" db="EMBL/GenBank/DDBJ databases">
        <title>Actinoallomurus iriomotensis NBRC 103681.</title>
        <authorList>
            <person name="Ichikawa N."/>
            <person name="Sato H."/>
            <person name="Tonouchi N."/>
        </authorList>
    </citation>
    <scope>NUCLEOTIDE SEQUENCE</scope>
    <source>
        <strain evidence="2">NBRC 103681</strain>
    </source>
</reference>
<evidence type="ECO:0000313" key="2">
    <source>
        <dbReference type="EMBL" id="GLY78020.1"/>
    </source>
</evidence>
<dbReference type="AlphaFoldDB" id="A0A9W6VRU9"/>
<dbReference type="Proteomes" id="UP001165135">
    <property type="component" value="Unassembled WGS sequence"/>
</dbReference>
<proteinExistence type="predicted"/>
<dbReference type="Pfam" id="PF00485">
    <property type="entry name" value="PRK"/>
    <property type="match status" value="1"/>
</dbReference>
<comment type="caution">
    <text evidence="2">The sequence shown here is derived from an EMBL/GenBank/DDBJ whole genome shotgun (WGS) entry which is preliminary data.</text>
</comment>
<protein>
    <recommendedName>
        <fullName evidence="1">Phosphoribulokinase/uridine kinase domain-containing protein</fullName>
    </recommendedName>
</protein>
<dbReference type="EMBL" id="BSTJ01000008">
    <property type="protein sequence ID" value="GLY78020.1"/>
    <property type="molecule type" value="Genomic_DNA"/>
</dbReference>
<dbReference type="SUPFAM" id="SSF52540">
    <property type="entry name" value="P-loop containing nucleoside triphosphate hydrolases"/>
    <property type="match status" value="1"/>
</dbReference>
<name>A0A9W6VRU9_9ACTN</name>
<dbReference type="GO" id="GO:0016301">
    <property type="term" value="F:kinase activity"/>
    <property type="evidence" value="ECO:0007669"/>
    <property type="project" value="InterPro"/>
</dbReference>
<evidence type="ECO:0000313" key="3">
    <source>
        <dbReference type="Proteomes" id="UP001165135"/>
    </source>
</evidence>
<feature type="domain" description="Phosphoribulokinase/uridine kinase" evidence="1">
    <location>
        <begin position="69"/>
        <end position="158"/>
    </location>
</feature>
<organism evidence="2 3">
    <name type="scientific">Actinoallomurus iriomotensis</name>
    <dbReference type="NCBI Taxonomy" id="478107"/>
    <lineage>
        <taxon>Bacteria</taxon>
        <taxon>Bacillati</taxon>
        <taxon>Actinomycetota</taxon>
        <taxon>Actinomycetes</taxon>
        <taxon>Streptosporangiales</taxon>
        <taxon>Thermomonosporaceae</taxon>
        <taxon>Actinoallomurus</taxon>
    </lineage>
</organism>
<dbReference type="RefSeq" id="WP_285628375.1">
    <property type="nucleotide sequence ID" value="NZ_BSTJ01000008.1"/>
</dbReference>
<accession>A0A9W6VRU9</accession>
<dbReference type="GO" id="GO:0005524">
    <property type="term" value="F:ATP binding"/>
    <property type="evidence" value="ECO:0007669"/>
    <property type="project" value="InterPro"/>
</dbReference>
<dbReference type="InterPro" id="IPR006083">
    <property type="entry name" value="PRK/URK"/>
</dbReference>